<dbReference type="SUPFAM" id="SSF53067">
    <property type="entry name" value="Actin-like ATPase domain"/>
    <property type="match status" value="1"/>
</dbReference>
<proteinExistence type="predicted"/>
<evidence type="ECO:0000313" key="2">
    <source>
        <dbReference type="Ensembl" id="ENSSGRP00000053791.1"/>
    </source>
</evidence>
<keyword evidence="3" id="KW-1185">Reference proteome</keyword>
<evidence type="ECO:0000256" key="1">
    <source>
        <dbReference type="SAM" id="MobiDB-lite"/>
    </source>
</evidence>
<feature type="region of interest" description="Disordered" evidence="1">
    <location>
        <begin position="11"/>
        <end position="34"/>
    </location>
</feature>
<dbReference type="AlphaFoldDB" id="A0A672NV38"/>
<dbReference type="InParanoid" id="A0A672NV38"/>
<accession>A0A672NV38</accession>
<dbReference type="Pfam" id="PF00022">
    <property type="entry name" value="Actin"/>
    <property type="match status" value="1"/>
</dbReference>
<name>A0A672NV38_SINGR</name>
<dbReference type="Gene3D" id="3.30.420.40">
    <property type="match status" value="1"/>
</dbReference>
<protein>
    <submittedName>
        <fullName evidence="2">Uncharacterized protein</fullName>
    </submittedName>
</protein>
<dbReference type="InterPro" id="IPR043129">
    <property type="entry name" value="ATPase_NBD"/>
</dbReference>
<dbReference type="InterPro" id="IPR004000">
    <property type="entry name" value="Actin"/>
</dbReference>
<reference evidence="2" key="1">
    <citation type="submission" date="2025-08" db="UniProtKB">
        <authorList>
            <consortium name="Ensembl"/>
        </authorList>
    </citation>
    <scope>IDENTIFICATION</scope>
</reference>
<reference evidence="2" key="2">
    <citation type="submission" date="2025-09" db="UniProtKB">
        <authorList>
            <consortium name="Ensembl"/>
        </authorList>
    </citation>
    <scope>IDENTIFICATION</scope>
</reference>
<feature type="compositionally biased region" description="Polar residues" evidence="1">
    <location>
        <begin position="148"/>
        <end position="161"/>
    </location>
</feature>
<evidence type="ECO:0000313" key="3">
    <source>
        <dbReference type="Proteomes" id="UP000472262"/>
    </source>
</evidence>
<dbReference type="Proteomes" id="UP000472262">
    <property type="component" value="Unassembled WGS sequence"/>
</dbReference>
<feature type="compositionally biased region" description="Basic and acidic residues" evidence="1">
    <location>
        <begin position="186"/>
        <end position="197"/>
    </location>
</feature>
<feature type="region of interest" description="Disordered" evidence="1">
    <location>
        <begin position="136"/>
        <end position="210"/>
    </location>
</feature>
<organism evidence="2 3">
    <name type="scientific">Sinocyclocheilus grahami</name>
    <name type="common">Dianchi golden-line fish</name>
    <name type="synonym">Barbus grahami</name>
    <dbReference type="NCBI Taxonomy" id="75366"/>
    <lineage>
        <taxon>Eukaryota</taxon>
        <taxon>Metazoa</taxon>
        <taxon>Chordata</taxon>
        <taxon>Craniata</taxon>
        <taxon>Vertebrata</taxon>
        <taxon>Euteleostomi</taxon>
        <taxon>Actinopterygii</taxon>
        <taxon>Neopterygii</taxon>
        <taxon>Teleostei</taxon>
        <taxon>Ostariophysi</taxon>
        <taxon>Cypriniformes</taxon>
        <taxon>Cyprinidae</taxon>
        <taxon>Cyprininae</taxon>
        <taxon>Sinocyclocheilus</taxon>
    </lineage>
</organism>
<feature type="compositionally biased region" description="Polar residues" evidence="1">
    <location>
        <begin position="169"/>
        <end position="182"/>
    </location>
</feature>
<dbReference type="Ensembl" id="ENSSGRT00000057476.1">
    <property type="protein sequence ID" value="ENSSGRP00000053791.1"/>
    <property type="gene ID" value="ENSSGRG00000028358.1"/>
</dbReference>
<sequence length="395" mass="42139">MLRSCEVCEDASGLSDKSPSTCEGPVQRDTGCPEEHRSGILRELRGIQVIEEQIMQECVKLEALRCRETESLGSEELALDQVRERSVFLQQMERSLGRETERAGKAKRRSSKGRRVVTCSVMTLKDLDDELLRSCGLQSPPDAEETSSDLVSNAEECTSPSPAGDADLTDSSLTSEPASTASLGRLDSESLQSRHSEPVASSGLSETGKLEVIPPSADVFAEHSEEEASSCDSADLLETGEACSTRDGGDVRGAFDPGGVSESVDHACGREERRPSDCVARVGSGLSVVPSKLMQNNNNNTAVLCSVESPGRSEDSRSAVCDGGGSTRAACGSTLQQLQLHTSSRQMSDYKTPIVLDTGSGLIKAGFADQDLPTTVFPTVIGRPKYEVHPLSCFT</sequence>